<proteinExistence type="inferred from homology"/>
<gene>
    <name evidence="4" type="ORF">M6B38_405725</name>
</gene>
<protein>
    <submittedName>
        <fullName evidence="4">Disease resistance protein</fullName>
    </submittedName>
</protein>
<dbReference type="Gene3D" id="1.25.40.10">
    <property type="entry name" value="Tetratricopeptide repeat domain"/>
    <property type="match status" value="3"/>
</dbReference>
<dbReference type="InterPro" id="IPR002885">
    <property type="entry name" value="PPR_rpt"/>
</dbReference>
<reference evidence="4" key="2">
    <citation type="submission" date="2023-04" db="EMBL/GenBank/DDBJ databases">
        <authorList>
            <person name="Bruccoleri R.E."/>
            <person name="Oakeley E.J."/>
            <person name="Faust A.-M."/>
            <person name="Dessus-Babus S."/>
            <person name="Altorfer M."/>
            <person name="Burckhardt D."/>
            <person name="Oertli M."/>
            <person name="Naumann U."/>
            <person name="Petersen F."/>
            <person name="Wong J."/>
        </authorList>
    </citation>
    <scope>NUCLEOTIDE SEQUENCE</scope>
    <source>
        <strain evidence="4">GSM-AAB239-AS_SAM_17_03QT</strain>
        <tissue evidence="4">Leaf</tissue>
    </source>
</reference>
<dbReference type="InterPro" id="IPR011990">
    <property type="entry name" value="TPR-like_helical_dom_sf"/>
</dbReference>
<dbReference type="Proteomes" id="UP001140949">
    <property type="component" value="Unassembled WGS sequence"/>
</dbReference>
<accession>A0AAX6FPR9</accession>
<keyword evidence="5" id="KW-1185">Reference proteome</keyword>
<evidence type="ECO:0000256" key="3">
    <source>
        <dbReference type="PROSITE-ProRule" id="PRU00708"/>
    </source>
</evidence>
<keyword evidence="1" id="KW-0677">Repeat</keyword>
<dbReference type="NCBIfam" id="TIGR00756">
    <property type="entry name" value="PPR"/>
    <property type="match status" value="4"/>
</dbReference>
<comment type="similarity">
    <text evidence="2">Belongs to the PPR family. PCMP-E subfamily.</text>
</comment>
<dbReference type="AlphaFoldDB" id="A0AAX6FPR9"/>
<dbReference type="PANTHER" id="PTHR47926">
    <property type="entry name" value="PENTATRICOPEPTIDE REPEAT-CONTAINING PROTEIN"/>
    <property type="match status" value="1"/>
</dbReference>
<dbReference type="InterPro" id="IPR046960">
    <property type="entry name" value="PPR_At4g14850-like_plant"/>
</dbReference>
<feature type="repeat" description="PPR" evidence="3">
    <location>
        <begin position="179"/>
        <end position="214"/>
    </location>
</feature>
<name>A0AAX6FPR9_IRIPA</name>
<dbReference type="EMBL" id="JANAVB010027200">
    <property type="protein sequence ID" value="KAJ6818404.1"/>
    <property type="molecule type" value="Genomic_DNA"/>
</dbReference>
<sequence length="713" mass="77745">MFSRVPDPSPPPSLLLHDPSAIDHFLRHCSSPRQAGQIHAVLLHIHPASAFLAAGLVSLYSRLRLLPLALSAFLSFPHRARTPLLCNSVLRAHLRSPSALLSLHSRLPFPLADAFTFPLLLKASSLLSDPLLSSSLHARAVLAGLHSHLHVANELISVYSNHNKIDVARQVFDRMPVRNIISYNALLSGFAADRDYRSADDLFRRRMGPAGMAPNPVTWTSLLSAHARCQRHREVVDLFDEMRAGGTESTAEAAAVALSVCAYVDGVGLGKGMKIHGYVVRVGFGGYLFVRNSLICMYGKLGNREDAEGLFEDGGARDLVSWNALISSYAAGGHCEEAYAVFSQMERSGEVEPNVVTWSAVIGGFATAGLAESSLCIFRRMQQADVQPNAVTLATVLSSCGELSALESGKEIHTYTMRSLMDRNILVRNGLLNMYTKSGSLRKALLVFNGMSEKDLISWNTMITGFGMHGFCNEALDTFDNMVQAGFTPDGVTFVAALSACSHAGNVEVGRRLLDQMVHEYKLTPAMEHYSCMVDLLGRAGLLKEATALVEGMQMRPNACVWGALLNACRLHGNVVLAEDCATSILGLEGEITGNYMLLSNIYAASGKWQESAKMRVMAKARGLKKQLSQSWIELRKKVFAFSAGSSLPYQTEEVYEVLGYLSRHLDSKNIEQELDLLDTFIQANLRKDANLTTSTTRAMMSLGCTVRGTGNV</sequence>
<feature type="repeat" description="PPR" evidence="3">
    <location>
        <begin position="215"/>
        <end position="249"/>
    </location>
</feature>
<dbReference type="InterPro" id="IPR046848">
    <property type="entry name" value="E_motif"/>
</dbReference>
<dbReference type="Pfam" id="PF01535">
    <property type="entry name" value="PPR"/>
    <property type="match status" value="5"/>
</dbReference>
<organism evidence="4 5">
    <name type="scientific">Iris pallida</name>
    <name type="common">Sweet iris</name>
    <dbReference type="NCBI Taxonomy" id="29817"/>
    <lineage>
        <taxon>Eukaryota</taxon>
        <taxon>Viridiplantae</taxon>
        <taxon>Streptophyta</taxon>
        <taxon>Embryophyta</taxon>
        <taxon>Tracheophyta</taxon>
        <taxon>Spermatophyta</taxon>
        <taxon>Magnoliopsida</taxon>
        <taxon>Liliopsida</taxon>
        <taxon>Asparagales</taxon>
        <taxon>Iridaceae</taxon>
        <taxon>Iridoideae</taxon>
        <taxon>Irideae</taxon>
        <taxon>Iris</taxon>
    </lineage>
</organism>
<feature type="repeat" description="PPR" evidence="3">
    <location>
        <begin position="354"/>
        <end position="388"/>
    </location>
</feature>
<dbReference type="GO" id="GO:0003723">
    <property type="term" value="F:RNA binding"/>
    <property type="evidence" value="ECO:0007669"/>
    <property type="project" value="InterPro"/>
</dbReference>
<comment type="caution">
    <text evidence="4">The sequence shown here is derived from an EMBL/GenBank/DDBJ whole genome shotgun (WGS) entry which is preliminary data.</text>
</comment>
<dbReference type="PROSITE" id="PS51375">
    <property type="entry name" value="PPR"/>
    <property type="match status" value="5"/>
</dbReference>
<dbReference type="Pfam" id="PF13041">
    <property type="entry name" value="PPR_2"/>
    <property type="match status" value="2"/>
</dbReference>
<evidence type="ECO:0000313" key="5">
    <source>
        <dbReference type="Proteomes" id="UP001140949"/>
    </source>
</evidence>
<dbReference type="PANTHER" id="PTHR47926:SF389">
    <property type="entry name" value="PENTATRICOPEPTIDE PROTEIN-RELATED"/>
    <property type="match status" value="1"/>
</dbReference>
<feature type="repeat" description="PPR" evidence="3">
    <location>
        <begin position="455"/>
        <end position="489"/>
    </location>
</feature>
<dbReference type="Pfam" id="PF20431">
    <property type="entry name" value="E_motif"/>
    <property type="match status" value="1"/>
</dbReference>
<evidence type="ECO:0000256" key="1">
    <source>
        <dbReference type="ARBA" id="ARBA00022737"/>
    </source>
</evidence>
<dbReference type="FunFam" id="1.25.40.10:FF:000280">
    <property type="entry name" value="Pentatricopeptide repeat-containing protein"/>
    <property type="match status" value="1"/>
</dbReference>
<dbReference type="FunFam" id="1.25.40.10:FF:000031">
    <property type="entry name" value="Pentatricopeptide repeat-containing protein mitochondrial"/>
    <property type="match status" value="1"/>
</dbReference>
<feature type="repeat" description="PPR" evidence="3">
    <location>
        <begin position="318"/>
        <end position="352"/>
    </location>
</feature>
<evidence type="ECO:0000256" key="2">
    <source>
        <dbReference type="ARBA" id="ARBA00061659"/>
    </source>
</evidence>
<dbReference type="GO" id="GO:0009451">
    <property type="term" value="P:RNA modification"/>
    <property type="evidence" value="ECO:0007669"/>
    <property type="project" value="InterPro"/>
</dbReference>
<dbReference type="FunFam" id="1.25.40.10:FF:000393">
    <property type="entry name" value="Pentatricopeptide repeat-containing protein At1g20230"/>
    <property type="match status" value="2"/>
</dbReference>
<reference evidence="4" key="1">
    <citation type="journal article" date="2023" name="GigaByte">
        <title>Genome assembly of the bearded iris, Iris pallida Lam.</title>
        <authorList>
            <person name="Bruccoleri R.E."/>
            <person name="Oakeley E.J."/>
            <person name="Faust A.M.E."/>
            <person name="Altorfer M."/>
            <person name="Dessus-Babus S."/>
            <person name="Burckhardt D."/>
            <person name="Oertli M."/>
            <person name="Naumann U."/>
            <person name="Petersen F."/>
            <person name="Wong J."/>
        </authorList>
    </citation>
    <scope>NUCLEOTIDE SEQUENCE</scope>
    <source>
        <strain evidence="4">GSM-AAB239-AS_SAM_17_03QT</strain>
    </source>
</reference>
<evidence type="ECO:0000313" key="4">
    <source>
        <dbReference type="EMBL" id="KAJ6818404.1"/>
    </source>
</evidence>